<gene>
    <name evidence="2" type="ORF">GCM10009123_12430</name>
</gene>
<feature type="transmembrane region" description="Helical" evidence="1">
    <location>
        <begin position="20"/>
        <end position="44"/>
    </location>
</feature>
<dbReference type="SUPFAM" id="SSF81901">
    <property type="entry name" value="HCP-like"/>
    <property type="match status" value="1"/>
</dbReference>
<protein>
    <recommendedName>
        <fullName evidence="4">Beta-lactamase</fullName>
    </recommendedName>
</protein>
<sequence>MKKYLYSDGSEQQCRVCENLVGLLYILGIVAITWGVVDFIITFFTPRGSFTYWLTTIMWSGWFGSAMLYVSIRDTLPLLALKSDKLIIYTGLVSRDRIEIEDIKHLETEYQEEAGLQILITLTTNSKFYAEIYDNSCSIRSCTIFFRKYVPSLKIKSGYRLGPELMDKANIGEDFESLTDKELFEQMDLAIKRGNDELALNILHCLHKKDYLVEGLMEDIYLGSGGEFNDKKALRLYREGYERGSRHAAIGLATMYYHGIEVKADKKRAMEYLKFAEGFRDSNKYYYLGLLHFDGVASGSPNEEKASFYFKKAIAYGSGNGYLGLAMISGKKKQFCKTFKLGLKQIKAEQVS</sequence>
<keyword evidence="1" id="KW-0472">Membrane</keyword>
<keyword evidence="3" id="KW-1185">Reference proteome</keyword>
<accession>A0ABN0SYH9</accession>
<keyword evidence="1" id="KW-0812">Transmembrane</keyword>
<dbReference type="PANTHER" id="PTHR11102">
    <property type="entry name" value="SEL-1-LIKE PROTEIN"/>
    <property type="match status" value="1"/>
</dbReference>
<dbReference type="InterPro" id="IPR050767">
    <property type="entry name" value="Sel1_AlgK"/>
</dbReference>
<dbReference type="InterPro" id="IPR011990">
    <property type="entry name" value="TPR-like_helical_dom_sf"/>
</dbReference>
<evidence type="ECO:0000256" key="1">
    <source>
        <dbReference type="SAM" id="Phobius"/>
    </source>
</evidence>
<keyword evidence="1" id="KW-1133">Transmembrane helix</keyword>
<dbReference type="InterPro" id="IPR006597">
    <property type="entry name" value="Sel1-like"/>
</dbReference>
<name>A0ABN0SYH9_9GAMM</name>
<organism evidence="2 3">
    <name type="scientific">Kangiella japonica</name>
    <dbReference type="NCBI Taxonomy" id="647384"/>
    <lineage>
        <taxon>Bacteria</taxon>
        <taxon>Pseudomonadati</taxon>
        <taxon>Pseudomonadota</taxon>
        <taxon>Gammaproteobacteria</taxon>
        <taxon>Kangiellales</taxon>
        <taxon>Kangiellaceae</taxon>
        <taxon>Kangiella</taxon>
    </lineage>
</organism>
<comment type="caution">
    <text evidence="2">The sequence shown here is derived from an EMBL/GenBank/DDBJ whole genome shotgun (WGS) entry which is preliminary data.</text>
</comment>
<proteinExistence type="predicted"/>
<reference evidence="2 3" key="1">
    <citation type="journal article" date="2019" name="Int. J. Syst. Evol. Microbiol.">
        <title>The Global Catalogue of Microorganisms (GCM) 10K type strain sequencing project: providing services to taxonomists for standard genome sequencing and annotation.</title>
        <authorList>
            <consortium name="The Broad Institute Genomics Platform"/>
            <consortium name="The Broad Institute Genome Sequencing Center for Infectious Disease"/>
            <person name="Wu L."/>
            <person name="Ma J."/>
        </authorList>
    </citation>
    <scope>NUCLEOTIDE SEQUENCE [LARGE SCALE GENOMIC DNA]</scope>
    <source>
        <strain evidence="2 3">JCM 16211</strain>
    </source>
</reference>
<dbReference type="PANTHER" id="PTHR11102:SF147">
    <property type="entry name" value="SEL1L ADAPTOR SUBUNIT OF ERAD E3 UBIQUITIN LIGASE"/>
    <property type="match status" value="1"/>
</dbReference>
<evidence type="ECO:0008006" key="4">
    <source>
        <dbReference type="Google" id="ProtNLM"/>
    </source>
</evidence>
<dbReference type="Proteomes" id="UP001501221">
    <property type="component" value="Unassembled WGS sequence"/>
</dbReference>
<dbReference type="Gene3D" id="1.25.40.10">
    <property type="entry name" value="Tetratricopeptide repeat domain"/>
    <property type="match status" value="1"/>
</dbReference>
<evidence type="ECO:0000313" key="3">
    <source>
        <dbReference type="Proteomes" id="UP001501221"/>
    </source>
</evidence>
<dbReference type="SMART" id="SM00671">
    <property type="entry name" value="SEL1"/>
    <property type="match status" value="3"/>
</dbReference>
<dbReference type="Pfam" id="PF08238">
    <property type="entry name" value="Sel1"/>
    <property type="match status" value="3"/>
</dbReference>
<dbReference type="EMBL" id="BAAAFM010000003">
    <property type="protein sequence ID" value="GAA0206465.1"/>
    <property type="molecule type" value="Genomic_DNA"/>
</dbReference>
<evidence type="ECO:0000313" key="2">
    <source>
        <dbReference type="EMBL" id="GAA0206465.1"/>
    </source>
</evidence>
<dbReference type="RefSeq" id="WP_343988156.1">
    <property type="nucleotide sequence ID" value="NZ_BAAAFM010000003.1"/>
</dbReference>
<feature type="transmembrane region" description="Helical" evidence="1">
    <location>
        <begin position="50"/>
        <end position="72"/>
    </location>
</feature>